<dbReference type="PATRIC" id="fig|1288298.3.peg.2594"/>
<dbReference type="RefSeq" id="WP_052115355.1">
    <property type="nucleotide sequence ID" value="NZ_KN293980.1"/>
</dbReference>
<evidence type="ECO:0000313" key="1">
    <source>
        <dbReference type="EMBL" id="KGM87841.1"/>
    </source>
</evidence>
<comment type="caution">
    <text evidence="1">The sequence shown here is derived from an EMBL/GenBank/DDBJ whole genome shotgun (WGS) entry which is preliminary data.</text>
</comment>
<sequence length="256" mass="28918">MAEIYPAKVVCILGMHRSGTSCLAGSLEERGLFLGDVINFATFNRRGNKESPEIMRINNDLMALNGGSWDNPPEDMRWNDELRTRRDMHIASLDGRPIWGFKDPRTVFTLPFWQEALPDMHYVATFRHPFAVARSLQRRGPNLQPAIPPLELWMKYNRKLLQHITAHDIPLVNFDWPADVYGKAVDYLAGHLGVASDAPAEDPFYEQSLRMSDGDVGTPQSLSPEVRGVYDALLERAMPLSEIVGTAAMRSTERPR</sequence>
<dbReference type="Gene3D" id="3.40.50.300">
    <property type="entry name" value="P-loop containing nucleotide triphosphate hydrolases"/>
    <property type="match status" value="1"/>
</dbReference>
<proteinExistence type="predicted"/>
<dbReference type="eggNOG" id="COG3551">
    <property type="taxonomic scope" value="Bacteria"/>
</dbReference>
<dbReference type="OrthoDB" id="7210452at2"/>
<evidence type="ECO:0000313" key="2">
    <source>
        <dbReference type="Proteomes" id="UP000030021"/>
    </source>
</evidence>
<dbReference type="EMBL" id="AONH01000013">
    <property type="protein sequence ID" value="KGM87841.1"/>
    <property type="molecule type" value="Genomic_DNA"/>
</dbReference>
<dbReference type="STRING" id="215743.ROSMUCSMR3_00438"/>
<keyword evidence="1" id="KW-0808">Transferase</keyword>
<protein>
    <submittedName>
        <fullName evidence="1">Sulfotransferase family</fullName>
    </submittedName>
</protein>
<dbReference type="AlphaFoldDB" id="A0A0A0HLQ9"/>
<dbReference type="SUPFAM" id="SSF52540">
    <property type="entry name" value="P-loop containing nucleoside triphosphate hydrolases"/>
    <property type="match status" value="1"/>
</dbReference>
<reference evidence="1 2" key="1">
    <citation type="submission" date="2013-01" db="EMBL/GenBank/DDBJ databases">
        <authorList>
            <person name="Fiebig A."/>
            <person name="Goeker M."/>
            <person name="Klenk H.-P.P."/>
        </authorList>
    </citation>
    <scope>NUCLEOTIDE SEQUENCE [LARGE SCALE GENOMIC DNA]</scope>
    <source>
        <strain evidence="1 2">DSM 17069</strain>
    </source>
</reference>
<name>A0A0A0HLQ9_9RHOB</name>
<dbReference type="InterPro" id="IPR027417">
    <property type="entry name" value="P-loop_NTPase"/>
</dbReference>
<dbReference type="HOGENOM" id="CLU_083899_0_0_5"/>
<dbReference type="GO" id="GO:0016740">
    <property type="term" value="F:transferase activity"/>
    <property type="evidence" value="ECO:0007669"/>
    <property type="project" value="UniProtKB-KW"/>
</dbReference>
<dbReference type="Proteomes" id="UP000030021">
    <property type="component" value="Unassembled WGS sequence"/>
</dbReference>
<organism evidence="1 2">
    <name type="scientific">Roseovarius mucosus DSM 17069</name>
    <dbReference type="NCBI Taxonomy" id="1288298"/>
    <lineage>
        <taxon>Bacteria</taxon>
        <taxon>Pseudomonadati</taxon>
        <taxon>Pseudomonadota</taxon>
        <taxon>Alphaproteobacteria</taxon>
        <taxon>Rhodobacterales</taxon>
        <taxon>Roseobacteraceae</taxon>
        <taxon>Roseovarius</taxon>
    </lineage>
</organism>
<accession>A0A0A0HLQ9</accession>
<gene>
    <name evidence="1" type="ORF">rosmuc_02580</name>
</gene>